<feature type="region of interest" description="Disordered" evidence="1">
    <location>
        <begin position="81"/>
        <end position="175"/>
    </location>
</feature>
<proteinExistence type="predicted"/>
<evidence type="ECO:0000256" key="1">
    <source>
        <dbReference type="SAM" id="MobiDB-lite"/>
    </source>
</evidence>
<organism evidence="2 3">
    <name type="scientific">Vibrio phage vB_VpaS_MAR10</name>
    <dbReference type="NCBI Taxonomy" id="1229755"/>
    <lineage>
        <taxon>Viruses</taxon>
        <taxon>Duplodnaviria</taxon>
        <taxon>Heunggongvirae</taxon>
        <taxon>Uroviricota</taxon>
        <taxon>Caudoviricetes</taxon>
        <taxon>Mardecavirus</taxon>
        <taxon>Mardecavirus MAR10</taxon>
    </lineage>
</organism>
<dbReference type="Proteomes" id="UP000009398">
    <property type="component" value="Segment"/>
</dbReference>
<reference evidence="2 3" key="1">
    <citation type="journal article" date="2012" name="J. Virol.">
        <title>Genome Sequence of Temperate Vibrio parahaemolyticus Bacteriophage vB_VpaS_MAR10.</title>
        <authorList>
            <person name="Alanis Villa A."/>
            <person name="Kropinski A.M."/>
            <person name="Abbasifar R."/>
            <person name="Abbasifar A."/>
            <person name="Griffiths M.W."/>
        </authorList>
    </citation>
    <scope>NUCLEOTIDE SEQUENCE [LARGE SCALE GENOMIC DNA]</scope>
</reference>
<dbReference type="KEGG" id="vg:14181796"/>
<accession>K7RFM3</accession>
<keyword evidence="3" id="KW-1185">Reference proteome</keyword>
<dbReference type="GeneID" id="14181796"/>
<sequence>MNEYHAKLVKSNFKGVREICKVEHPTIAGQTFRYFDFDDENLLGVIGPGGPQIFNPSTAHTHMGEVLIKWMESGDEEVFTKLKQVEQRPRRRKRSKLVEDEKPKTRQRRIVKADKGDDDVNSNQRKRRPRLKPAHETFRADLETKVRGRNRRVRNELGSQQPLESKPATSRRRRR</sequence>
<protein>
    <submittedName>
        <fullName evidence="2">Uncharacterized protein</fullName>
    </submittedName>
</protein>
<dbReference type="EMBL" id="JX556418">
    <property type="protein sequence ID" value="AFV81297.1"/>
    <property type="molecule type" value="Genomic_DNA"/>
</dbReference>
<evidence type="ECO:0000313" key="2">
    <source>
        <dbReference type="EMBL" id="AFV81297.1"/>
    </source>
</evidence>
<dbReference type="RefSeq" id="YP_007111911.1">
    <property type="nucleotide sequence ID" value="NC_019713.1"/>
</dbReference>
<name>K7RFM3_9CAUD</name>
<feature type="compositionally biased region" description="Basic and acidic residues" evidence="1">
    <location>
        <begin position="133"/>
        <end position="146"/>
    </location>
</feature>
<evidence type="ECO:0000313" key="3">
    <source>
        <dbReference type="Proteomes" id="UP000009398"/>
    </source>
</evidence>
<gene>
    <name evidence="2" type="ORF">MAR10_063A</name>
</gene>